<evidence type="ECO:0000256" key="5">
    <source>
        <dbReference type="ARBA" id="ARBA00022655"/>
    </source>
</evidence>
<evidence type="ECO:0000313" key="13">
    <source>
        <dbReference type="Proteomes" id="UP000289555"/>
    </source>
</evidence>
<organism evidence="12 13">
    <name type="scientific">Vreelandella olivaria</name>
    <dbReference type="NCBI Taxonomy" id="390919"/>
    <lineage>
        <taxon>Bacteria</taxon>
        <taxon>Pseudomonadati</taxon>
        <taxon>Pseudomonadota</taxon>
        <taxon>Gammaproteobacteria</taxon>
        <taxon>Oceanospirillales</taxon>
        <taxon>Halomonadaceae</taxon>
        <taxon>Vreelandella</taxon>
    </lineage>
</organism>
<dbReference type="Gene3D" id="1.10.1040.10">
    <property type="entry name" value="N-(1-d-carboxylethyl)-l-norvaline Dehydrogenase, domain 2"/>
    <property type="match status" value="1"/>
</dbReference>
<evidence type="ECO:0000313" key="12">
    <source>
        <dbReference type="EMBL" id="BBI54602.1"/>
    </source>
</evidence>
<evidence type="ECO:0000256" key="8">
    <source>
        <dbReference type="ARBA" id="ARBA00032024"/>
    </source>
</evidence>
<comment type="pathway">
    <text evidence="1">Cofactor biosynthesis; (R)-pantothenate biosynthesis; (R)-pantoate from 3-methyl-2-oxobutanoate: step 2/2.</text>
</comment>
<keyword evidence="5" id="KW-0566">Pantothenate biosynthesis</keyword>
<evidence type="ECO:0000256" key="2">
    <source>
        <dbReference type="ARBA" id="ARBA00007870"/>
    </source>
</evidence>
<evidence type="ECO:0000259" key="11">
    <source>
        <dbReference type="Pfam" id="PF08546"/>
    </source>
</evidence>
<dbReference type="Gene3D" id="3.40.50.720">
    <property type="entry name" value="NAD(P)-binding Rossmann-like Domain"/>
    <property type="match status" value="1"/>
</dbReference>
<dbReference type="Pfam" id="PF02558">
    <property type="entry name" value="ApbA"/>
    <property type="match status" value="1"/>
</dbReference>
<dbReference type="PANTHER" id="PTHR43765">
    <property type="entry name" value="2-DEHYDROPANTOATE 2-REDUCTASE-RELATED"/>
    <property type="match status" value="1"/>
</dbReference>
<accession>A0ABM7GUZ6</accession>
<dbReference type="InterPro" id="IPR008927">
    <property type="entry name" value="6-PGluconate_DH-like_C_sf"/>
</dbReference>
<sequence>MFVPIHFAEQLQERFNLLIVLTKGTVTCAAIRSVLHLITPDTRVLTLQNGLGNAALIARHITPVNILHGITTIAADLQGPGEAHGNRQGHIYWWRYSGVEDLFMQQLNELLQRAGFNSCLDPEIDSRIWEKVAFNAALNGLCTLLNGPVGVVGQHPQGKQLIQKVVQECSMVAVQAGVAFDQPRVFASITQGLLIKHTTCPPCSRIGVLAEPLK</sequence>
<dbReference type="InterPro" id="IPR013752">
    <property type="entry name" value="KPA_reductase"/>
</dbReference>
<evidence type="ECO:0000256" key="6">
    <source>
        <dbReference type="ARBA" id="ARBA00022857"/>
    </source>
</evidence>
<dbReference type="InterPro" id="IPR013332">
    <property type="entry name" value="KPR_N"/>
</dbReference>
<keyword evidence="6" id="KW-0521">NADP</keyword>
<dbReference type="InterPro" id="IPR050838">
    <property type="entry name" value="Ketopantoate_reductase"/>
</dbReference>
<comment type="catalytic activity">
    <reaction evidence="9">
        <text>(R)-pantoate + NADP(+) = 2-dehydropantoate + NADPH + H(+)</text>
        <dbReference type="Rhea" id="RHEA:16233"/>
        <dbReference type="ChEBI" id="CHEBI:11561"/>
        <dbReference type="ChEBI" id="CHEBI:15378"/>
        <dbReference type="ChEBI" id="CHEBI:15980"/>
        <dbReference type="ChEBI" id="CHEBI:57783"/>
        <dbReference type="ChEBI" id="CHEBI:58349"/>
        <dbReference type="EC" id="1.1.1.169"/>
    </reaction>
</comment>
<protein>
    <recommendedName>
        <fullName evidence="4">2-dehydropantoate 2-reductase</fullName>
        <ecNumber evidence="3">1.1.1.169</ecNumber>
    </recommendedName>
    <alternativeName>
        <fullName evidence="8">Ketopantoate reductase</fullName>
    </alternativeName>
</protein>
<dbReference type="PANTHER" id="PTHR43765:SF2">
    <property type="entry name" value="2-DEHYDROPANTOATE 2-REDUCTASE"/>
    <property type="match status" value="1"/>
</dbReference>
<proteinExistence type="inferred from homology"/>
<evidence type="ECO:0000256" key="9">
    <source>
        <dbReference type="ARBA" id="ARBA00048793"/>
    </source>
</evidence>
<dbReference type="InterPro" id="IPR036291">
    <property type="entry name" value="NAD(P)-bd_dom_sf"/>
</dbReference>
<dbReference type="Pfam" id="PF08546">
    <property type="entry name" value="ApbA_C"/>
    <property type="match status" value="1"/>
</dbReference>
<evidence type="ECO:0000256" key="3">
    <source>
        <dbReference type="ARBA" id="ARBA00013014"/>
    </source>
</evidence>
<evidence type="ECO:0000259" key="10">
    <source>
        <dbReference type="Pfam" id="PF02558"/>
    </source>
</evidence>
<dbReference type="InterPro" id="IPR013328">
    <property type="entry name" value="6PGD_dom2"/>
</dbReference>
<evidence type="ECO:0000256" key="1">
    <source>
        <dbReference type="ARBA" id="ARBA00004994"/>
    </source>
</evidence>
<comment type="similarity">
    <text evidence="2">Belongs to the ketopantoate reductase family.</text>
</comment>
<dbReference type="SUPFAM" id="SSF48179">
    <property type="entry name" value="6-phosphogluconate dehydrogenase C-terminal domain-like"/>
    <property type="match status" value="1"/>
</dbReference>
<gene>
    <name evidence="12" type="ORF">HORIV_70230</name>
</gene>
<feature type="domain" description="Ketopantoate reductase N-terminal" evidence="10">
    <location>
        <begin position="9"/>
        <end position="93"/>
    </location>
</feature>
<feature type="domain" description="Ketopantoate reductase C-terminal" evidence="11">
    <location>
        <begin position="124"/>
        <end position="191"/>
    </location>
</feature>
<evidence type="ECO:0000256" key="7">
    <source>
        <dbReference type="ARBA" id="ARBA00023002"/>
    </source>
</evidence>
<reference evidence="13" key="1">
    <citation type="journal article" date="2019" name="Microbiol. Resour. Announc.">
        <title>Complete Genome Sequence of Halomonas olivaria, a Moderately Halophilic Bacterium Isolated from Olive Processing Effluents, Obtained by Nanopore Sequencing.</title>
        <authorList>
            <person name="Nagata S."/>
            <person name="Ii K.M."/>
            <person name="Tsukimi T."/>
            <person name="Miura M.C."/>
            <person name="Galipon J."/>
            <person name="Arakawa K."/>
        </authorList>
    </citation>
    <scope>NUCLEOTIDE SEQUENCE [LARGE SCALE GENOMIC DNA]</scope>
    <source>
        <strain evidence="13">TYRC17</strain>
    </source>
</reference>
<dbReference type="Proteomes" id="UP000289555">
    <property type="component" value="Chromosome"/>
</dbReference>
<keyword evidence="7" id="KW-0560">Oxidoreductase</keyword>
<evidence type="ECO:0000256" key="4">
    <source>
        <dbReference type="ARBA" id="ARBA00019465"/>
    </source>
</evidence>
<keyword evidence="13" id="KW-1185">Reference proteome</keyword>
<name>A0ABM7GUZ6_9GAMM</name>
<dbReference type="SUPFAM" id="SSF51735">
    <property type="entry name" value="NAD(P)-binding Rossmann-fold domains"/>
    <property type="match status" value="1"/>
</dbReference>
<dbReference type="EC" id="1.1.1.169" evidence="3"/>
<dbReference type="EMBL" id="AP019416">
    <property type="protein sequence ID" value="BBI54602.1"/>
    <property type="molecule type" value="Genomic_DNA"/>
</dbReference>